<sequence length="1269" mass="140379">VEGAAAAVLQQTLTDWALLSKDARLDEKKAELAKTSAARARSRKVAFVSNLTQSAMEDGACLQRVLAGWCQYKKGRAMQEKRQAHRMEAMYMRLEGDRIQLLTSVLTAWAGWKQAHEAAEKKWRATVARSWDVNGQGALIAAWGGWQGRQQLRKRKRQAEQQALKNIAAAQQDLVATVLASWHRGTAAALRERLGEQAQAMQASASAAVAASQERALAAMKRHLCALGAQLRVTAWQAFCVAVEQRQARDESKARVEQRRANADGELLQEVVRDWRGTTAKTRLERQLQDLNEKQELEQEKMRKQLADAQEERKANVMRQLRKSLGATRDLSFMAWQQAVDLTKNERVQKALKLAVVEKAILTSLEGLQKECLSAWAKLSFATKAEARNSRSKTLMQWQMAESNTQLIGSSFCGWHNMVKDARMHLQRTDDNSARVLRKSGDTALKQCIAWWVADSVESRLSRELSEVKFQLEEARQTLGKSATSMEANHARQVAAFSRHFALAGASLAGKCWEGWKKVVHDRTVKNHNLAIAQRGIAVNSLALEKDVLLAWAQEVSREKALHARQRSRAALERRLAASAKQLLHSSLQDWQEVVKKQRKSRGEKRKNSAMAMKKQEHAMAMMLLTCWAALHEMLAEAKLKGASDARCAALRGKAASNGRSAAEHRAAQLDSEMLLQCLWAWRLDLAVRGAVLLERRRLGRCAGLGRAYAIKLRGRAQKLRCFYHWLLAIFLRLPRCPPASEELVFTPMGGRGAFLKDPPAFFVKPMAAKAEAEGQLQLLPTLKTPQHQGGAQARFQVFSTVQGLSDRSEWESSSLAPTQAEESQAAVRVVAAAAASLDLGFPPGEPLLQRGIPVVAVTASNACPTLLPHDRYALASQAAVSDGEYRRLLEHNRREIRETRENPGARNSERVVGQSTAESSPLWKTRERLGDDFSCNAIRMALRRRDGLVRLQIGAARIKVVHGFNPKRLMARIPQSLALEDLDEILPQLVDNGLPDGGEFLIADLEHERTPALIALLVWHGFLPMAGMGSWLLPKIHQHRCVLNPRDVHIGKKVRRRAKGFHLTVDKAWSAVVSNIQQLTWTSTKGDCWLYDQLTDAYQAVASVGEKWRRGGAIAFHSVELWHSASGELVAGEIGYTCGSVYSSCTGFAMKEKHPGAGSVQLAALGRWLARLGFELWDLGMELDYKLELGGQMVPRSEWARRIRDLRSHVAGPLLSPGLPSDASAQALLGEEVSGRGSDRPPESGVPVGGGGPDAPVAAVQQALAVPA</sequence>
<dbReference type="EMBL" id="CAJNNW010007254">
    <property type="protein sequence ID" value="CAE8649116.1"/>
    <property type="molecule type" value="Genomic_DNA"/>
</dbReference>
<feature type="compositionally biased region" description="Basic and acidic residues" evidence="5">
    <location>
        <begin position="1234"/>
        <end position="1243"/>
    </location>
</feature>
<reference evidence="6" key="1">
    <citation type="submission" date="2021-02" db="EMBL/GenBank/DDBJ databases">
        <authorList>
            <person name="Dougan E. K."/>
            <person name="Rhodes N."/>
            <person name="Thang M."/>
            <person name="Chan C."/>
        </authorList>
    </citation>
    <scope>NUCLEOTIDE SEQUENCE</scope>
</reference>
<evidence type="ECO:0000256" key="2">
    <source>
        <dbReference type="ARBA" id="ARBA00022679"/>
    </source>
</evidence>
<feature type="coiled-coil region" evidence="4">
    <location>
        <begin position="281"/>
        <end position="314"/>
    </location>
</feature>
<gene>
    <name evidence="6" type="ORF">PGLA2088_LOCUS7140</name>
</gene>
<evidence type="ECO:0000256" key="5">
    <source>
        <dbReference type="SAM" id="MobiDB-lite"/>
    </source>
</evidence>
<dbReference type="InterPro" id="IPR016181">
    <property type="entry name" value="Acyl_CoA_acyltransferase"/>
</dbReference>
<proteinExistence type="predicted"/>
<dbReference type="PANTHER" id="PTHR30098:SF2">
    <property type="entry name" value="LEUCYL_PHENYLALANYL-TRNA--PROTEIN TRANSFERASE"/>
    <property type="match status" value="1"/>
</dbReference>
<organism evidence="6 7">
    <name type="scientific">Polarella glacialis</name>
    <name type="common">Dinoflagellate</name>
    <dbReference type="NCBI Taxonomy" id="89957"/>
    <lineage>
        <taxon>Eukaryota</taxon>
        <taxon>Sar</taxon>
        <taxon>Alveolata</taxon>
        <taxon>Dinophyceae</taxon>
        <taxon>Suessiales</taxon>
        <taxon>Suessiaceae</taxon>
        <taxon>Polarella</taxon>
    </lineage>
</organism>
<feature type="region of interest" description="Disordered" evidence="5">
    <location>
        <begin position="1231"/>
        <end position="1257"/>
    </location>
</feature>
<feature type="region of interest" description="Disordered" evidence="5">
    <location>
        <begin position="898"/>
        <end position="918"/>
    </location>
</feature>
<name>A0A813I9M1_POLGL</name>
<dbReference type="GO" id="GO:0008914">
    <property type="term" value="F:leucyl-tRNA--protein transferase activity"/>
    <property type="evidence" value="ECO:0007669"/>
    <property type="project" value="InterPro"/>
</dbReference>
<evidence type="ECO:0000313" key="6">
    <source>
        <dbReference type="EMBL" id="CAE8649116.1"/>
    </source>
</evidence>
<keyword evidence="2" id="KW-0808">Transferase</keyword>
<dbReference type="SUPFAM" id="SSF55729">
    <property type="entry name" value="Acyl-CoA N-acyltransferases (Nat)"/>
    <property type="match status" value="1"/>
</dbReference>
<dbReference type="PANTHER" id="PTHR30098">
    <property type="entry name" value="LEUCYL/PHENYLALANYL-TRNA--PROTEIN TRANSFERASE"/>
    <property type="match status" value="1"/>
</dbReference>
<dbReference type="GO" id="GO:0030163">
    <property type="term" value="P:protein catabolic process"/>
    <property type="evidence" value="ECO:0007669"/>
    <property type="project" value="InterPro"/>
</dbReference>
<dbReference type="AlphaFoldDB" id="A0A813I9M1"/>
<comment type="caution">
    <text evidence="6">The sequence shown here is derived from an EMBL/GenBank/DDBJ whole genome shotgun (WGS) entry which is preliminary data.</text>
</comment>
<dbReference type="Pfam" id="PF03588">
    <property type="entry name" value="Leu_Phe_trans"/>
    <property type="match status" value="1"/>
</dbReference>
<dbReference type="Proteomes" id="UP000626109">
    <property type="component" value="Unassembled WGS sequence"/>
</dbReference>
<dbReference type="InterPro" id="IPR042203">
    <property type="entry name" value="Leu/Phe-tRNA_Trfase_C"/>
</dbReference>
<evidence type="ECO:0000313" key="7">
    <source>
        <dbReference type="Proteomes" id="UP000626109"/>
    </source>
</evidence>
<evidence type="ECO:0000256" key="3">
    <source>
        <dbReference type="ARBA" id="ARBA00023315"/>
    </source>
</evidence>
<keyword evidence="4" id="KW-0175">Coiled coil</keyword>
<accession>A0A813I9M1</accession>
<evidence type="ECO:0008006" key="8">
    <source>
        <dbReference type="Google" id="ProtNLM"/>
    </source>
</evidence>
<evidence type="ECO:0000256" key="4">
    <source>
        <dbReference type="SAM" id="Coils"/>
    </source>
</evidence>
<keyword evidence="1" id="KW-0963">Cytoplasm</keyword>
<dbReference type="InterPro" id="IPR004616">
    <property type="entry name" value="Leu/Phe-tRNA_Trfase"/>
</dbReference>
<feature type="non-terminal residue" evidence="6">
    <location>
        <position position="1269"/>
    </location>
</feature>
<dbReference type="Gene3D" id="3.40.630.70">
    <property type="entry name" value="Leucyl/phenylalanyl-tRNA-protein transferase, C-terminal domain"/>
    <property type="match status" value="1"/>
</dbReference>
<feature type="compositionally biased region" description="Basic and acidic residues" evidence="5">
    <location>
        <begin position="898"/>
        <end position="910"/>
    </location>
</feature>
<protein>
    <recommendedName>
        <fullName evidence="8">Leucyl/phenylalanyl-tRNA--protein transferase</fullName>
    </recommendedName>
</protein>
<keyword evidence="3" id="KW-0012">Acyltransferase</keyword>
<dbReference type="GO" id="GO:0005737">
    <property type="term" value="C:cytoplasm"/>
    <property type="evidence" value="ECO:0007669"/>
    <property type="project" value="TreeGrafter"/>
</dbReference>
<evidence type="ECO:0000256" key="1">
    <source>
        <dbReference type="ARBA" id="ARBA00022490"/>
    </source>
</evidence>